<proteinExistence type="predicted"/>
<protein>
    <submittedName>
        <fullName evidence="2">TIR domain-containing protein</fullName>
    </submittedName>
</protein>
<dbReference type="InterPro" id="IPR035897">
    <property type="entry name" value="Toll_tir_struct_dom_sf"/>
</dbReference>
<accession>A0A4R1P8H6</accession>
<dbReference type="EMBL" id="SMMU01000044">
    <property type="protein sequence ID" value="TCL18674.1"/>
    <property type="molecule type" value="Genomic_DNA"/>
</dbReference>
<dbReference type="AlphaFoldDB" id="A0A4R1P8H6"/>
<dbReference type="Gene3D" id="3.40.50.10140">
    <property type="entry name" value="Toll/interleukin-1 receptor homology (TIR) domain"/>
    <property type="match status" value="1"/>
</dbReference>
<gene>
    <name evidence="2" type="ORF">EV691_1443</name>
</gene>
<dbReference type="Proteomes" id="UP000295169">
    <property type="component" value="Unassembled WGS sequence"/>
</dbReference>
<evidence type="ECO:0000256" key="1">
    <source>
        <dbReference type="SAM" id="MobiDB-lite"/>
    </source>
</evidence>
<evidence type="ECO:0000313" key="3">
    <source>
        <dbReference type="Proteomes" id="UP000295169"/>
    </source>
</evidence>
<name>A0A4R1P8H6_9GAMM</name>
<reference evidence="2 3" key="1">
    <citation type="submission" date="2019-03" db="EMBL/GenBank/DDBJ databases">
        <title>Genomic Encyclopedia of Type Strains, Phase IV (KMG-IV): sequencing the most valuable type-strain genomes for metagenomic binning, comparative biology and taxonomic classification.</title>
        <authorList>
            <person name="Goeker M."/>
        </authorList>
    </citation>
    <scope>NUCLEOTIDE SEQUENCE [LARGE SCALE GENOMIC DNA]</scope>
    <source>
        <strain evidence="2 3">DSM 2286</strain>
    </source>
</reference>
<evidence type="ECO:0000313" key="2">
    <source>
        <dbReference type="EMBL" id="TCL18674.1"/>
    </source>
</evidence>
<dbReference type="SUPFAM" id="SSF52200">
    <property type="entry name" value="Toll/Interleukin receptor TIR domain"/>
    <property type="match status" value="1"/>
</dbReference>
<sequence>MNNKQPYTTISGLSNKSSHQNKPLNRTYDVFLSHRRADESLVTELNDYIENELHFEAYVDWKDSFEDLDREHVTEKTADYLRTIMRHACSLIFVVGANSVASRWTPWELGFFDGRQSARRIAIYLPDGVELPKGQEYLGLYSKPLRKSDLRHFLEEATLDVAAMDSAQMDQRMRHLMRAMTRPDDYWLSLLQWQFGYTANLLTARNQEGLLPDEQPMDTPLEPAALFGPWLWGLRQCQHSIKELRQQLHTAHHGRTAVTALPFPSAELVPGLNTWLNTWLDMMKQKNNSPFTG</sequence>
<feature type="region of interest" description="Disordered" evidence="1">
    <location>
        <begin position="1"/>
        <end position="21"/>
    </location>
</feature>
<comment type="caution">
    <text evidence="2">The sequence shown here is derived from an EMBL/GenBank/DDBJ whole genome shotgun (WGS) entry which is preliminary data.</text>
</comment>
<dbReference type="RefSeq" id="WP_131300424.1">
    <property type="nucleotide sequence ID" value="NZ_JBHLST010000102.1"/>
</dbReference>
<organism evidence="2 3">
    <name type="scientific">Azotobacter chroococcum</name>
    <dbReference type="NCBI Taxonomy" id="353"/>
    <lineage>
        <taxon>Bacteria</taxon>
        <taxon>Pseudomonadati</taxon>
        <taxon>Pseudomonadota</taxon>
        <taxon>Gammaproteobacteria</taxon>
        <taxon>Pseudomonadales</taxon>
        <taxon>Pseudomonadaceae</taxon>
        <taxon>Azotobacter</taxon>
    </lineage>
</organism>